<dbReference type="Proteomes" id="UP000014760">
    <property type="component" value="Unassembled WGS sequence"/>
</dbReference>
<reference evidence="5 7" key="2">
    <citation type="journal article" date="2013" name="Nature">
        <title>Insights into bilaterian evolution from three spiralian genomes.</title>
        <authorList>
            <person name="Simakov O."/>
            <person name="Marletaz F."/>
            <person name="Cho S.J."/>
            <person name="Edsinger-Gonzales E."/>
            <person name="Havlak P."/>
            <person name="Hellsten U."/>
            <person name="Kuo D.H."/>
            <person name="Larsson T."/>
            <person name="Lv J."/>
            <person name="Arendt D."/>
            <person name="Savage R."/>
            <person name="Osoegawa K."/>
            <person name="de Jong P."/>
            <person name="Grimwood J."/>
            <person name="Chapman J.A."/>
            <person name="Shapiro H."/>
            <person name="Aerts A."/>
            <person name="Otillar R.P."/>
            <person name="Terry A.Y."/>
            <person name="Boore J.L."/>
            <person name="Grigoriev I.V."/>
            <person name="Lindberg D.R."/>
            <person name="Seaver E.C."/>
            <person name="Weisblat D.A."/>
            <person name="Putnam N.H."/>
            <person name="Rokhsar D.S."/>
        </authorList>
    </citation>
    <scope>NUCLEOTIDE SEQUENCE</scope>
    <source>
        <strain evidence="5 7">I ESC-2004</strain>
    </source>
</reference>
<dbReference type="PANTHER" id="PTHR21349:SF0">
    <property type="entry name" value="LARGE RIBOSOMAL SUBUNIT PROTEIN BL21M"/>
    <property type="match status" value="1"/>
</dbReference>
<feature type="non-terminal residue" evidence="5">
    <location>
        <position position="1"/>
    </location>
</feature>
<dbReference type="OrthoDB" id="5994at2759"/>
<dbReference type="EMBL" id="KB311873">
    <property type="protein sequence ID" value="ELT88350.1"/>
    <property type="molecule type" value="Genomic_DNA"/>
</dbReference>
<evidence type="ECO:0000256" key="1">
    <source>
        <dbReference type="ARBA" id="ARBA00008563"/>
    </source>
</evidence>
<dbReference type="AlphaFoldDB" id="R7TAD1"/>
<dbReference type="Pfam" id="PF00829">
    <property type="entry name" value="Ribosomal_L21p"/>
    <property type="match status" value="1"/>
</dbReference>
<dbReference type="HOGENOM" id="CLU_061463_5_0_1"/>
<evidence type="ECO:0000313" key="6">
    <source>
        <dbReference type="EnsemblMetazoa" id="CapteP56706"/>
    </source>
</evidence>
<reference evidence="7" key="1">
    <citation type="submission" date="2012-12" db="EMBL/GenBank/DDBJ databases">
        <authorList>
            <person name="Hellsten U."/>
            <person name="Grimwood J."/>
            <person name="Chapman J.A."/>
            <person name="Shapiro H."/>
            <person name="Aerts A."/>
            <person name="Otillar R.P."/>
            <person name="Terry A.Y."/>
            <person name="Boore J.L."/>
            <person name="Simakov O."/>
            <person name="Marletaz F."/>
            <person name="Cho S.-J."/>
            <person name="Edsinger-Gonzales E."/>
            <person name="Havlak P."/>
            <person name="Kuo D.-H."/>
            <person name="Larsson T."/>
            <person name="Lv J."/>
            <person name="Arendt D."/>
            <person name="Savage R."/>
            <person name="Osoegawa K."/>
            <person name="de Jong P."/>
            <person name="Lindberg D.R."/>
            <person name="Seaver E.C."/>
            <person name="Weisblat D.A."/>
            <person name="Putnam N.H."/>
            <person name="Grigoriev I.V."/>
            <person name="Rokhsar D.S."/>
        </authorList>
    </citation>
    <scope>NUCLEOTIDE SEQUENCE</scope>
    <source>
        <strain evidence="7">I ESC-2004</strain>
    </source>
</reference>
<gene>
    <name evidence="5" type="ORF">CAPTEDRAFT_56706</name>
</gene>
<dbReference type="EnsemblMetazoa" id="CapteT56706">
    <property type="protein sequence ID" value="CapteP56706"/>
    <property type="gene ID" value="CapteG56706"/>
</dbReference>
<dbReference type="SUPFAM" id="SSF141091">
    <property type="entry name" value="L21p-like"/>
    <property type="match status" value="1"/>
</dbReference>
<dbReference type="GO" id="GO:0003723">
    <property type="term" value="F:RNA binding"/>
    <property type="evidence" value="ECO:0007669"/>
    <property type="project" value="InterPro"/>
</dbReference>
<sequence>DETSESSELVEKVNSQLNSEDVGRLFAVVHLGGLQRKVTTEDLILVGKRIEADVGDRIILNKVLLVGSKDFTLLGRPVLHQDVVKVEATVVEKTLTRPIIRSYYRRRKKFRRFKLQRFPQSVLRINSIQLNP</sequence>
<protein>
    <recommendedName>
        <fullName evidence="4">Large ribosomal subunit protein bL21m</fullName>
    </recommendedName>
</protein>
<evidence type="ECO:0000256" key="4">
    <source>
        <dbReference type="ARBA" id="ARBA00044129"/>
    </source>
</evidence>
<dbReference type="NCBIfam" id="TIGR00061">
    <property type="entry name" value="L21"/>
    <property type="match status" value="1"/>
</dbReference>
<keyword evidence="7" id="KW-1185">Reference proteome</keyword>
<evidence type="ECO:0000256" key="3">
    <source>
        <dbReference type="ARBA" id="ARBA00023274"/>
    </source>
</evidence>
<dbReference type="PANTHER" id="PTHR21349">
    <property type="entry name" value="50S RIBOSOMAL PROTEIN L21"/>
    <property type="match status" value="1"/>
</dbReference>
<dbReference type="InterPro" id="IPR036164">
    <property type="entry name" value="bL21-like_sf"/>
</dbReference>
<proteinExistence type="inferred from homology"/>
<accession>R7TAD1</accession>
<dbReference type="STRING" id="283909.R7TAD1"/>
<reference evidence="6" key="3">
    <citation type="submission" date="2015-06" db="UniProtKB">
        <authorList>
            <consortium name="EnsemblMetazoa"/>
        </authorList>
    </citation>
    <scope>IDENTIFICATION</scope>
</reference>
<evidence type="ECO:0000256" key="2">
    <source>
        <dbReference type="ARBA" id="ARBA00022980"/>
    </source>
</evidence>
<dbReference type="GO" id="GO:0005762">
    <property type="term" value="C:mitochondrial large ribosomal subunit"/>
    <property type="evidence" value="ECO:0007669"/>
    <property type="project" value="TreeGrafter"/>
</dbReference>
<dbReference type="FunCoup" id="R7TAD1">
    <property type="interactions" value="469"/>
</dbReference>
<name>R7TAD1_CAPTE</name>
<dbReference type="EMBL" id="AMQN01003475">
    <property type="status" value="NOT_ANNOTATED_CDS"/>
    <property type="molecule type" value="Genomic_DNA"/>
</dbReference>
<dbReference type="GO" id="GO:0006412">
    <property type="term" value="P:translation"/>
    <property type="evidence" value="ECO:0007669"/>
    <property type="project" value="InterPro"/>
</dbReference>
<organism evidence="5">
    <name type="scientific">Capitella teleta</name>
    <name type="common">Polychaete worm</name>
    <dbReference type="NCBI Taxonomy" id="283909"/>
    <lineage>
        <taxon>Eukaryota</taxon>
        <taxon>Metazoa</taxon>
        <taxon>Spiralia</taxon>
        <taxon>Lophotrochozoa</taxon>
        <taxon>Annelida</taxon>
        <taxon>Polychaeta</taxon>
        <taxon>Sedentaria</taxon>
        <taxon>Scolecida</taxon>
        <taxon>Capitellidae</taxon>
        <taxon>Capitella</taxon>
    </lineage>
</organism>
<dbReference type="InterPro" id="IPR028909">
    <property type="entry name" value="bL21-like"/>
</dbReference>
<evidence type="ECO:0000313" key="5">
    <source>
        <dbReference type="EMBL" id="ELT88350.1"/>
    </source>
</evidence>
<feature type="non-terminal residue" evidence="5">
    <location>
        <position position="132"/>
    </location>
</feature>
<keyword evidence="2" id="KW-0689">Ribosomal protein</keyword>
<dbReference type="OMA" id="QWKVTDE"/>
<keyword evidence="3" id="KW-0687">Ribonucleoprotein</keyword>
<comment type="similarity">
    <text evidence="1">Belongs to the bacterial ribosomal protein bL21 family.</text>
</comment>
<dbReference type="GO" id="GO:0003735">
    <property type="term" value="F:structural constituent of ribosome"/>
    <property type="evidence" value="ECO:0007669"/>
    <property type="project" value="InterPro"/>
</dbReference>
<evidence type="ECO:0000313" key="7">
    <source>
        <dbReference type="Proteomes" id="UP000014760"/>
    </source>
</evidence>
<dbReference type="InterPro" id="IPR001787">
    <property type="entry name" value="Ribosomal_bL21"/>
</dbReference>